<keyword evidence="1" id="KW-0472">Membrane</keyword>
<feature type="transmembrane region" description="Helical" evidence="1">
    <location>
        <begin position="368"/>
        <end position="397"/>
    </location>
</feature>
<evidence type="ECO:0000313" key="3">
    <source>
        <dbReference type="Proteomes" id="UP000320176"/>
    </source>
</evidence>
<keyword evidence="1" id="KW-0812">Transmembrane</keyword>
<feature type="transmembrane region" description="Helical" evidence="1">
    <location>
        <begin position="301"/>
        <end position="321"/>
    </location>
</feature>
<reference evidence="2 3" key="1">
    <citation type="submission" date="2019-02" db="EMBL/GenBank/DDBJ databases">
        <title>Deep-cultivation of Planctomycetes and their phenomic and genomic characterization uncovers novel biology.</title>
        <authorList>
            <person name="Wiegand S."/>
            <person name="Jogler M."/>
            <person name="Boedeker C."/>
            <person name="Pinto D."/>
            <person name="Vollmers J."/>
            <person name="Rivas-Marin E."/>
            <person name="Kohn T."/>
            <person name="Peeters S.H."/>
            <person name="Heuer A."/>
            <person name="Rast P."/>
            <person name="Oberbeckmann S."/>
            <person name="Bunk B."/>
            <person name="Jeske O."/>
            <person name="Meyerdierks A."/>
            <person name="Storesund J.E."/>
            <person name="Kallscheuer N."/>
            <person name="Luecker S."/>
            <person name="Lage O.M."/>
            <person name="Pohl T."/>
            <person name="Merkel B.J."/>
            <person name="Hornburger P."/>
            <person name="Mueller R.-W."/>
            <person name="Bruemmer F."/>
            <person name="Labrenz M."/>
            <person name="Spormann A.M."/>
            <person name="Op Den Camp H."/>
            <person name="Overmann J."/>
            <person name="Amann R."/>
            <person name="Jetten M.S.M."/>
            <person name="Mascher T."/>
            <person name="Medema M.H."/>
            <person name="Devos D.P."/>
            <person name="Kaster A.-K."/>
            <person name="Ovreas L."/>
            <person name="Rohde M."/>
            <person name="Galperin M.Y."/>
            <person name="Jogler C."/>
        </authorList>
    </citation>
    <scope>NUCLEOTIDE SEQUENCE [LARGE SCALE GENOMIC DNA]</scope>
    <source>
        <strain evidence="2 3">Pla52n</strain>
    </source>
</reference>
<feature type="transmembrane region" description="Helical" evidence="1">
    <location>
        <begin position="449"/>
        <end position="474"/>
    </location>
</feature>
<feature type="transmembrane region" description="Helical" evidence="1">
    <location>
        <begin position="117"/>
        <end position="136"/>
    </location>
</feature>
<feature type="transmembrane region" description="Helical" evidence="1">
    <location>
        <begin position="506"/>
        <end position="526"/>
    </location>
</feature>
<keyword evidence="1" id="KW-1133">Transmembrane helix</keyword>
<feature type="transmembrane region" description="Helical" evidence="1">
    <location>
        <begin position="227"/>
        <end position="248"/>
    </location>
</feature>
<dbReference type="Proteomes" id="UP000320176">
    <property type="component" value="Unassembled WGS sequence"/>
</dbReference>
<evidence type="ECO:0000256" key="1">
    <source>
        <dbReference type="SAM" id="Phobius"/>
    </source>
</evidence>
<evidence type="ECO:0000313" key="2">
    <source>
        <dbReference type="EMBL" id="TWU05595.1"/>
    </source>
</evidence>
<dbReference type="RefSeq" id="WP_146518817.1">
    <property type="nucleotide sequence ID" value="NZ_CP151726.1"/>
</dbReference>
<sequence length="549" mass="60570">MPDHNSSASTVPTAGNRLAEATLGGGDASRPYHSLALDPIETGAWGKVDVWSDRIGGWLNPILIKEARQSLKSKQFLVIFFTLLFASWAWTILGIVINSPDVYYTPTGQSLLSGYYLILAIPLMGLVPIVAFRSLAAELDDGTFEMLAITQLSATRIVWGKLNSAMLQMLIYFAAIVPCLAFSYLLRGISLPSILYLLAFVFGVAFLLTTFGLLLATLTNHRAVQTFTLLGLVGVIVFSQFLCGAFVLGDILGDRMSFDLGTLIDTSYFYAIGLSFAAMFLMAAAARIAPVTENRSTGLRWMMLIQQSIWILVMVALTVRYSDVEPINFGSTMIGLYWLIVGTLMLGESKELSPRVQRGLPRTYLSRMFLTWLYPGPGTGFMFAICSGCAGLLVLSAFGDFAEINGLSRRRNTTSGLIFAMIMAGYLLGYLSVIRLLTMPLARRFGSSFVLPLVIGLLVMFTALVTPLILHFMLTGGPPRSYEVLEAPNWAWTWEHAINRRFDPGIATLIFVVGAMVFAINLFFLFREFRYRRIAVPRRVLADEAVDAN</sequence>
<feature type="transmembrane region" description="Helical" evidence="1">
    <location>
        <begin position="417"/>
        <end position="437"/>
    </location>
</feature>
<organism evidence="2 3">
    <name type="scientific">Stieleria varia</name>
    <dbReference type="NCBI Taxonomy" id="2528005"/>
    <lineage>
        <taxon>Bacteria</taxon>
        <taxon>Pseudomonadati</taxon>
        <taxon>Planctomycetota</taxon>
        <taxon>Planctomycetia</taxon>
        <taxon>Pirellulales</taxon>
        <taxon>Pirellulaceae</taxon>
        <taxon>Stieleria</taxon>
    </lineage>
</organism>
<dbReference type="OrthoDB" id="5524691at2"/>
<feature type="transmembrane region" description="Helical" evidence="1">
    <location>
        <begin position="268"/>
        <end position="289"/>
    </location>
</feature>
<proteinExistence type="predicted"/>
<feature type="transmembrane region" description="Helical" evidence="1">
    <location>
        <begin position="76"/>
        <end position="97"/>
    </location>
</feature>
<gene>
    <name evidence="2" type="ORF">Pla52n_13100</name>
</gene>
<comment type="caution">
    <text evidence="2">The sequence shown here is derived from an EMBL/GenBank/DDBJ whole genome shotgun (WGS) entry which is preliminary data.</text>
</comment>
<accession>A0A5C6AZY6</accession>
<feature type="transmembrane region" description="Helical" evidence="1">
    <location>
        <begin position="327"/>
        <end position="347"/>
    </location>
</feature>
<name>A0A5C6AZY6_9BACT</name>
<feature type="transmembrane region" description="Helical" evidence="1">
    <location>
        <begin position="193"/>
        <end position="215"/>
    </location>
</feature>
<feature type="transmembrane region" description="Helical" evidence="1">
    <location>
        <begin position="169"/>
        <end position="187"/>
    </location>
</feature>
<dbReference type="AlphaFoldDB" id="A0A5C6AZY6"/>
<keyword evidence="3" id="KW-1185">Reference proteome</keyword>
<protein>
    <recommendedName>
        <fullName evidence="4">ABC-2 family transporter protein</fullName>
    </recommendedName>
</protein>
<dbReference type="EMBL" id="SJPN01000002">
    <property type="protein sequence ID" value="TWU05595.1"/>
    <property type="molecule type" value="Genomic_DNA"/>
</dbReference>
<evidence type="ECO:0008006" key="4">
    <source>
        <dbReference type="Google" id="ProtNLM"/>
    </source>
</evidence>